<accession>A0AC35F7H6</accession>
<protein>
    <submittedName>
        <fullName evidence="2">Uncharacterized protein</fullName>
    </submittedName>
</protein>
<reference evidence="2" key="1">
    <citation type="submission" date="2022-11" db="UniProtKB">
        <authorList>
            <consortium name="WormBaseParasite"/>
        </authorList>
    </citation>
    <scope>IDENTIFICATION</scope>
</reference>
<organism evidence="1 2">
    <name type="scientific">Panagrolaimus sp. PS1159</name>
    <dbReference type="NCBI Taxonomy" id="55785"/>
    <lineage>
        <taxon>Eukaryota</taxon>
        <taxon>Metazoa</taxon>
        <taxon>Ecdysozoa</taxon>
        <taxon>Nematoda</taxon>
        <taxon>Chromadorea</taxon>
        <taxon>Rhabditida</taxon>
        <taxon>Tylenchina</taxon>
        <taxon>Panagrolaimomorpha</taxon>
        <taxon>Panagrolaimoidea</taxon>
        <taxon>Panagrolaimidae</taxon>
        <taxon>Panagrolaimus</taxon>
    </lineage>
</organism>
<name>A0AC35F7H6_9BILA</name>
<sequence>MFPSPKMKVEEDKDRIYQLFSAFDGTHTNTIAVSEVPVLIRVLGIAIKEADIKPLLKNWTDKNEERVTYEDFLPVYHALKEKYDRKANNPTTEQFISILSLYDHQGQGIITQQELSRFLGHGPEGLSEREINNLFHSTSALGNEIGISDFVRSIMEDQEILNESNI</sequence>
<dbReference type="Proteomes" id="UP000887580">
    <property type="component" value="Unplaced"/>
</dbReference>
<evidence type="ECO:0000313" key="2">
    <source>
        <dbReference type="WBParaSite" id="PS1159_v2.g14597.t1"/>
    </source>
</evidence>
<dbReference type="WBParaSite" id="PS1159_v2.g14597.t1">
    <property type="protein sequence ID" value="PS1159_v2.g14597.t1"/>
    <property type="gene ID" value="PS1159_v2.g14597"/>
</dbReference>
<proteinExistence type="predicted"/>
<evidence type="ECO:0000313" key="1">
    <source>
        <dbReference type="Proteomes" id="UP000887580"/>
    </source>
</evidence>